<comment type="caution">
    <text evidence="3">The sequence shown here is derived from an EMBL/GenBank/DDBJ whole genome shotgun (WGS) entry which is preliminary data.</text>
</comment>
<feature type="transmembrane region" description="Helical" evidence="1">
    <location>
        <begin position="182"/>
        <end position="209"/>
    </location>
</feature>
<dbReference type="InterPro" id="IPR011641">
    <property type="entry name" value="Tyr-kin_ephrin_A/B_rcpt-like"/>
</dbReference>
<name>A0A8B6FHI8_MYTGA</name>
<dbReference type="OrthoDB" id="10567274at2759"/>
<gene>
    <name evidence="3" type="ORF">MGAL_10B061078</name>
</gene>
<sequence length="212" mass="22505">MALKTCLPNSRLPISATVASTGTNTVTRLTESVIQEDLTINKDRYAPLTNDGTQILEPLSATVNRTIKTCPTGQKQIGSNCVPCPKGTRLSSSQCIDCELNTYQDETGQTTCKACSGSVMKYTLATGSNSSSQCISICAKTPRYCNFGTCHADQHSQYCTCRDNYEGSRCNSKAETTSSNTAIIGGAVGGGVGLLVIILIVVIVCSRFYGVK</sequence>
<evidence type="ECO:0000313" key="4">
    <source>
        <dbReference type="Proteomes" id="UP000596742"/>
    </source>
</evidence>
<accession>A0A8B6FHI8</accession>
<dbReference type="Proteomes" id="UP000596742">
    <property type="component" value="Unassembled WGS sequence"/>
</dbReference>
<dbReference type="AlphaFoldDB" id="A0A8B6FHI8"/>
<reference evidence="3" key="1">
    <citation type="submission" date="2018-11" db="EMBL/GenBank/DDBJ databases">
        <authorList>
            <person name="Alioto T."/>
            <person name="Alioto T."/>
        </authorList>
    </citation>
    <scope>NUCLEOTIDE SEQUENCE</scope>
</reference>
<keyword evidence="4" id="KW-1185">Reference proteome</keyword>
<dbReference type="Pfam" id="PF07699">
    <property type="entry name" value="Ephrin_rec_like"/>
    <property type="match status" value="1"/>
</dbReference>
<feature type="domain" description="EGF-like" evidence="2">
    <location>
        <begin position="159"/>
        <end position="170"/>
    </location>
</feature>
<evidence type="ECO:0000259" key="2">
    <source>
        <dbReference type="PROSITE" id="PS00022"/>
    </source>
</evidence>
<proteinExistence type="predicted"/>
<keyword evidence="1" id="KW-1133">Transmembrane helix</keyword>
<organism evidence="3 4">
    <name type="scientific">Mytilus galloprovincialis</name>
    <name type="common">Mediterranean mussel</name>
    <dbReference type="NCBI Taxonomy" id="29158"/>
    <lineage>
        <taxon>Eukaryota</taxon>
        <taxon>Metazoa</taxon>
        <taxon>Spiralia</taxon>
        <taxon>Lophotrochozoa</taxon>
        <taxon>Mollusca</taxon>
        <taxon>Bivalvia</taxon>
        <taxon>Autobranchia</taxon>
        <taxon>Pteriomorphia</taxon>
        <taxon>Mytilida</taxon>
        <taxon>Mytiloidea</taxon>
        <taxon>Mytilidae</taxon>
        <taxon>Mytilinae</taxon>
        <taxon>Mytilus</taxon>
    </lineage>
</organism>
<dbReference type="EMBL" id="UYJE01006881">
    <property type="protein sequence ID" value="VDI49903.1"/>
    <property type="molecule type" value="Genomic_DNA"/>
</dbReference>
<evidence type="ECO:0000256" key="1">
    <source>
        <dbReference type="SAM" id="Phobius"/>
    </source>
</evidence>
<evidence type="ECO:0000313" key="3">
    <source>
        <dbReference type="EMBL" id="VDI49903.1"/>
    </source>
</evidence>
<keyword evidence="1" id="KW-0472">Membrane</keyword>
<dbReference type="PROSITE" id="PS00022">
    <property type="entry name" value="EGF_1"/>
    <property type="match status" value="1"/>
</dbReference>
<protein>
    <recommendedName>
        <fullName evidence="2">EGF-like domain-containing protein</fullName>
    </recommendedName>
</protein>
<dbReference type="SMART" id="SM01411">
    <property type="entry name" value="Ephrin_rec_like"/>
    <property type="match status" value="1"/>
</dbReference>
<keyword evidence="1" id="KW-0812">Transmembrane</keyword>
<dbReference type="InterPro" id="IPR000742">
    <property type="entry name" value="EGF"/>
</dbReference>